<dbReference type="InterPro" id="IPR013098">
    <property type="entry name" value="Ig_I-set"/>
</dbReference>
<dbReference type="SUPFAM" id="SSF48726">
    <property type="entry name" value="Immunoglobulin"/>
    <property type="match status" value="2"/>
</dbReference>
<dbReference type="InterPro" id="IPR003599">
    <property type="entry name" value="Ig_sub"/>
</dbReference>
<accession>A0ABV0MF77</accession>
<feature type="domain" description="Ig-like" evidence="2">
    <location>
        <begin position="1"/>
        <end position="50"/>
    </location>
</feature>
<dbReference type="InterPro" id="IPR036179">
    <property type="entry name" value="Ig-like_dom_sf"/>
</dbReference>
<dbReference type="Pfam" id="PF07679">
    <property type="entry name" value="I-set"/>
    <property type="match status" value="2"/>
</dbReference>
<keyword evidence="4" id="KW-1185">Reference proteome</keyword>
<protein>
    <recommendedName>
        <fullName evidence="2">Ig-like domain-containing protein</fullName>
    </recommendedName>
</protein>
<dbReference type="InterPro" id="IPR007110">
    <property type="entry name" value="Ig-like_dom"/>
</dbReference>
<dbReference type="Gene3D" id="2.60.40.10">
    <property type="entry name" value="Immunoglobulins"/>
    <property type="match status" value="2"/>
</dbReference>
<reference evidence="3 4" key="1">
    <citation type="submission" date="2021-06" db="EMBL/GenBank/DDBJ databases">
        <authorList>
            <person name="Palmer J.M."/>
        </authorList>
    </citation>
    <scope>NUCLEOTIDE SEQUENCE [LARGE SCALE GENOMIC DNA]</scope>
    <source>
        <strain evidence="3 4">GA_2019</strain>
        <tissue evidence="3">Muscle</tissue>
    </source>
</reference>
<dbReference type="PANTHER" id="PTHR10075:SF100">
    <property type="entry name" value="FASCICLIN-2"/>
    <property type="match status" value="1"/>
</dbReference>
<dbReference type="Proteomes" id="UP001476798">
    <property type="component" value="Unassembled WGS sequence"/>
</dbReference>
<dbReference type="PROSITE" id="PS50835">
    <property type="entry name" value="IG_LIKE"/>
    <property type="match status" value="2"/>
</dbReference>
<keyword evidence="1" id="KW-0393">Immunoglobulin domain</keyword>
<evidence type="ECO:0000313" key="4">
    <source>
        <dbReference type="Proteomes" id="UP001476798"/>
    </source>
</evidence>
<evidence type="ECO:0000313" key="3">
    <source>
        <dbReference type="EMBL" id="MEQ2157735.1"/>
    </source>
</evidence>
<dbReference type="PANTHER" id="PTHR10075">
    <property type="entry name" value="BASIGIN RELATED"/>
    <property type="match status" value="1"/>
</dbReference>
<proteinExistence type="predicted"/>
<organism evidence="3 4">
    <name type="scientific">Goodea atripinnis</name>
    <dbReference type="NCBI Taxonomy" id="208336"/>
    <lineage>
        <taxon>Eukaryota</taxon>
        <taxon>Metazoa</taxon>
        <taxon>Chordata</taxon>
        <taxon>Craniata</taxon>
        <taxon>Vertebrata</taxon>
        <taxon>Euteleostomi</taxon>
        <taxon>Actinopterygii</taxon>
        <taxon>Neopterygii</taxon>
        <taxon>Teleostei</taxon>
        <taxon>Neoteleostei</taxon>
        <taxon>Acanthomorphata</taxon>
        <taxon>Ovalentaria</taxon>
        <taxon>Atherinomorphae</taxon>
        <taxon>Cyprinodontiformes</taxon>
        <taxon>Goodeidae</taxon>
        <taxon>Goodea</taxon>
    </lineage>
</organism>
<sequence>VPQPRIEWYKDAVPLSKLANARYKVSSATGLMVRRVQPGDGGIFQCFARSPAGETQVHTELLVSNDQRVIKGTTAVLACNATHDPRIKISFKWDRGGVPVMPSSGGRVSVRPGSLTISQTWSGDIGDYTCSVTSQAGNDSRSARLEVM</sequence>
<comment type="caution">
    <text evidence="3">The sequence shown here is derived from an EMBL/GenBank/DDBJ whole genome shotgun (WGS) entry which is preliminary data.</text>
</comment>
<feature type="non-terminal residue" evidence="3">
    <location>
        <position position="1"/>
    </location>
</feature>
<dbReference type="InterPro" id="IPR013783">
    <property type="entry name" value="Ig-like_fold"/>
</dbReference>
<name>A0ABV0MF77_9TELE</name>
<dbReference type="EMBL" id="JAHRIO010000211">
    <property type="protein sequence ID" value="MEQ2157735.1"/>
    <property type="molecule type" value="Genomic_DNA"/>
</dbReference>
<dbReference type="SMART" id="SM00409">
    <property type="entry name" value="IG"/>
    <property type="match status" value="1"/>
</dbReference>
<evidence type="ECO:0000256" key="1">
    <source>
        <dbReference type="ARBA" id="ARBA00023319"/>
    </source>
</evidence>
<feature type="domain" description="Ig-like" evidence="2">
    <location>
        <begin position="51"/>
        <end position="146"/>
    </location>
</feature>
<evidence type="ECO:0000259" key="2">
    <source>
        <dbReference type="PROSITE" id="PS50835"/>
    </source>
</evidence>
<gene>
    <name evidence="3" type="ORF">GOODEAATRI_004861</name>
</gene>